<evidence type="ECO:0000259" key="1">
    <source>
        <dbReference type="Pfam" id="PF13271"/>
    </source>
</evidence>
<gene>
    <name evidence="2" type="ORF">CVM39_03820</name>
    <name evidence="3" type="ORF">SAMN06297129_3542</name>
</gene>
<reference evidence="3 4" key="1">
    <citation type="submission" date="2017-09" db="EMBL/GenBank/DDBJ databases">
        <authorList>
            <person name="Ehlers B."/>
            <person name="Leendertz F.H."/>
        </authorList>
    </citation>
    <scope>NUCLEOTIDE SEQUENCE [LARGE SCALE GENOMIC DNA]</scope>
    <source>
        <strain evidence="3 4">CGMCC 1.12662</strain>
    </source>
</reference>
<dbReference type="OrthoDB" id="72299at2"/>
<evidence type="ECO:0000313" key="5">
    <source>
        <dbReference type="Proteomes" id="UP000231702"/>
    </source>
</evidence>
<name>A0A285JD66_9RHOB</name>
<sequence>MHDKRYSVFISSTFEDLKDERRAVQDTVISAGDFPVQMEYFPATDEAAFDLIKSLLDKCDYYLLIIGGRYGSLDADGLSFTHKEFRYALSRNIPVMVMLNGARGKIPVERTEATDAGKQRLEEFIAEASNGRTRKTWSTIGELQAAVLAALIHAKQTKPATGWMRGDAVASADALEELTEVLKENAKYRDAIGHLEVELALPPLPAGDDHVEIDLMPVSVQGGYGGGTSGTYARLGCTWVGAFPVFYSNLKWRTSDWDGETNYYIEEDESCDAIGAAFAGELASFDTEHLFRINKATFDRLCSYYIEVGLMVSQGEHPFTEPAQRFARRHRINGGKGVVPIILEGSIERKVTAPAKSTLDDEIPF</sequence>
<dbReference type="AlphaFoldDB" id="A0A285JD66"/>
<dbReference type="Proteomes" id="UP000231655">
    <property type="component" value="Unassembled WGS sequence"/>
</dbReference>
<dbReference type="InterPro" id="IPR025139">
    <property type="entry name" value="DUF4062"/>
</dbReference>
<keyword evidence="5" id="KW-1185">Reference proteome</keyword>
<evidence type="ECO:0000313" key="3">
    <source>
        <dbReference type="EMBL" id="SNY58202.1"/>
    </source>
</evidence>
<reference evidence="2 5" key="2">
    <citation type="journal article" date="2018" name="Int. J. Syst. Evol. Microbiol.">
        <title>Pseudooceanicola lipolyticus sp. nov., a marine alphaproteobacterium, reclassification of Oceanicola flagellatus as Pseudooceanicola flagellatus comb. nov. and emended description of the genus Pseudooceanicola.</title>
        <authorList>
            <person name="Huang M.-M."/>
            <person name="Guo L.-L."/>
            <person name="Wu Y.-H."/>
            <person name="Lai Q.-L."/>
            <person name="Shao Z.-Z."/>
            <person name="Wang C.-S."/>
            <person name="Wu M."/>
            <person name="Xu X.-W."/>
        </authorList>
    </citation>
    <scope>NUCLEOTIDE SEQUENCE [LARGE SCALE GENOMIC DNA]</scope>
    <source>
        <strain evidence="2 5">Ar-45</strain>
    </source>
</reference>
<proteinExistence type="predicted"/>
<organism evidence="3 4">
    <name type="scientific">Pseudooceanicola antarcticus</name>
    <dbReference type="NCBI Taxonomy" id="1247613"/>
    <lineage>
        <taxon>Bacteria</taxon>
        <taxon>Pseudomonadati</taxon>
        <taxon>Pseudomonadota</taxon>
        <taxon>Alphaproteobacteria</taxon>
        <taxon>Rhodobacterales</taxon>
        <taxon>Paracoccaceae</taxon>
        <taxon>Pseudooceanicola</taxon>
    </lineage>
</organism>
<accession>A0A285JD66</accession>
<dbReference type="Pfam" id="PF13271">
    <property type="entry name" value="DUF4062"/>
    <property type="match status" value="1"/>
</dbReference>
<dbReference type="Proteomes" id="UP000231702">
    <property type="component" value="Unassembled WGS sequence"/>
</dbReference>
<evidence type="ECO:0000313" key="4">
    <source>
        <dbReference type="Proteomes" id="UP000231655"/>
    </source>
</evidence>
<dbReference type="EMBL" id="OBEA01000007">
    <property type="protein sequence ID" value="SNY58202.1"/>
    <property type="molecule type" value="Genomic_DNA"/>
</dbReference>
<protein>
    <submittedName>
        <fullName evidence="2">DUF4062 domain-containing protein</fullName>
    </submittedName>
</protein>
<evidence type="ECO:0000313" key="2">
    <source>
        <dbReference type="EMBL" id="PJE31345.1"/>
    </source>
</evidence>
<dbReference type="EMBL" id="PGTD01000010">
    <property type="protein sequence ID" value="PJE31345.1"/>
    <property type="molecule type" value="Genomic_DNA"/>
</dbReference>
<feature type="domain" description="DUF4062" evidence="1">
    <location>
        <begin position="8"/>
        <end position="88"/>
    </location>
</feature>
<dbReference type="RefSeq" id="WP_097147224.1">
    <property type="nucleotide sequence ID" value="NZ_OBEA01000007.1"/>
</dbReference>